<dbReference type="CDD" id="cd00170">
    <property type="entry name" value="SEC14"/>
    <property type="match status" value="1"/>
</dbReference>
<sequence>MSSIKYITLEEEMKKNPELKMSDVQILREWCGKQFHLPKIQDVQLVIFLHSNHYQIEPTKNTIENYFTIRTHVPEFFSNRDLLKVKELRKAFQTVAYLHLERKTKENYDIMMGRFLNFDPSHYDFNNGVKAGYMLCDELIWVHGSSPGFIYVADATGVSLGHMGRINPMSIKKLLYYLQNALPARLKAVHIINMSPVAEVIYNMFKPFIKAELIHLVHFHSSMENASKYFPIEALPNELGGKAGPIQELLNAEIKKMENFREWFLEDERINRVNESLRIGKSKTCNDLFGMDGTFRKLEID</sequence>
<keyword evidence="3" id="KW-1185">Reference proteome</keyword>
<dbReference type="PROSITE" id="PS50191">
    <property type="entry name" value="CRAL_TRIO"/>
    <property type="match status" value="1"/>
</dbReference>
<organism evidence="2 3">
    <name type="scientific">Lasius platythorax</name>
    <dbReference type="NCBI Taxonomy" id="488582"/>
    <lineage>
        <taxon>Eukaryota</taxon>
        <taxon>Metazoa</taxon>
        <taxon>Ecdysozoa</taxon>
        <taxon>Arthropoda</taxon>
        <taxon>Hexapoda</taxon>
        <taxon>Insecta</taxon>
        <taxon>Pterygota</taxon>
        <taxon>Neoptera</taxon>
        <taxon>Endopterygota</taxon>
        <taxon>Hymenoptera</taxon>
        <taxon>Apocrita</taxon>
        <taxon>Aculeata</taxon>
        <taxon>Formicoidea</taxon>
        <taxon>Formicidae</taxon>
        <taxon>Formicinae</taxon>
        <taxon>Lasius</taxon>
        <taxon>Lasius</taxon>
    </lineage>
</organism>
<dbReference type="InterPro" id="IPR036273">
    <property type="entry name" value="CRAL/TRIO_N_dom_sf"/>
</dbReference>
<dbReference type="PRINTS" id="PR00180">
    <property type="entry name" value="CRETINALDHBP"/>
</dbReference>
<dbReference type="SUPFAM" id="SSF46938">
    <property type="entry name" value="CRAL/TRIO N-terminal domain"/>
    <property type="match status" value="1"/>
</dbReference>
<dbReference type="InterPro" id="IPR036865">
    <property type="entry name" value="CRAL-TRIO_dom_sf"/>
</dbReference>
<feature type="domain" description="CRAL-TRIO" evidence="1">
    <location>
        <begin position="85"/>
        <end position="247"/>
    </location>
</feature>
<dbReference type="GO" id="GO:1902936">
    <property type="term" value="F:phosphatidylinositol bisphosphate binding"/>
    <property type="evidence" value="ECO:0007669"/>
    <property type="project" value="TreeGrafter"/>
</dbReference>
<evidence type="ECO:0000313" key="3">
    <source>
        <dbReference type="Proteomes" id="UP001497644"/>
    </source>
</evidence>
<gene>
    <name evidence="2" type="ORF">LPLAT_LOCUS8980</name>
</gene>
<proteinExistence type="predicted"/>
<evidence type="ECO:0000259" key="1">
    <source>
        <dbReference type="PROSITE" id="PS50191"/>
    </source>
</evidence>
<dbReference type="PANTHER" id="PTHR10174:SF213">
    <property type="entry name" value="CRAL-TRIO DOMAIN-CONTAINING PROTEIN"/>
    <property type="match status" value="1"/>
</dbReference>
<dbReference type="GO" id="GO:0016020">
    <property type="term" value="C:membrane"/>
    <property type="evidence" value="ECO:0007669"/>
    <property type="project" value="TreeGrafter"/>
</dbReference>
<dbReference type="AlphaFoldDB" id="A0AAV2NSJ0"/>
<dbReference type="PANTHER" id="PTHR10174">
    <property type="entry name" value="ALPHA-TOCOPHEROL TRANSFER PROTEIN-RELATED"/>
    <property type="match status" value="1"/>
</dbReference>
<dbReference type="Proteomes" id="UP001497644">
    <property type="component" value="Chromosome 4"/>
</dbReference>
<name>A0AAV2NSJ0_9HYME</name>
<dbReference type="SUPFAM" id="SSF52087">
    <property type="entry name" value="CRAL/TRIO domain"/>
    <property type="match status" value="1"/>
</dbReference>
<dbReference type="InterPro" id="IPR001251">
    <property type="entry name" value="CRAL-TRIO_dom"/>
</dbReference>
<dbReference type="SMART" id="SM00516">
    <property type="entry name" value="SEC14"/>
    <property type="match status" value="1"/>
</dbReference>
<dbReference type="Gene3D" id="3.40.525.10">
    <property type="entry name" value="CRAL-TRIO lipid binding domain"/>
    <property type="match status" value="1"/>
</dbReference>
<evidence type="ECO:0000313" key="2">
    <source>
        <dbReference type="EMBL" id="CAL1683207.1"/>
    </source>
</evidence>
<reference evidence="2" key="1">
    <citation type="submission" date="2024-04" db="EMBL/GenBank/DDBJ databases">
        <authorList>
            <consortium name="Molecular Ecology Group"/>
        </authorList>
    </citation>
    <scope>NUCLEOTIDE SEQUENCE</scope>
</reference>
<dbReference type="EMBL" id="OZ034827">
    <property type="protein sequence ID" value="CAL1683207.1"/>
    <property type="molecule type" value="Genomic_DNA"/>
</dbReference>
<dbReference type="Pfam" id="PF00650">
    <property type="entry name" value="CRAL_TRIO"/>
    <property type="match status" value="1"/>
</dbReference>
<accession>A0AAV2NSJ0</accession>
<protein>
    <recommendedName>
        <fullName evidence="1">CRAL-TRIO domain-containing protein</fullName>
    </recommendedName>
</protein>